<protein>
    <recommendedName>
        <fullName evidence="4">HTH tetR-type domain-containing protein</fullName>
    </recommendedName>
</protein>
<accession>A0A916RVD5</accession>
<keyword evidence="6" id="KW-1185">Reference proteome</keyword>
<evidence type="ECO:0000256" key="1">
    <source>
        <dbReference type="ARBA" id="ARBA00023125"/>
    </source>
</evidence>
<proteinExistence type="predicted"/>
<feature type="region of interest" description="Disordered" evidence="3">
    <location>
        <begin position="197"/>
        <end position="226"/>
    </location>
</feature>
<organism evidence="5 6">
    <name type="scientific">Edaphobacter acidisoli</name>
    <dbReference type="NCBI Taxonomy" id="2040573"/>
    <lineage>
        <taxon>Bacteria</taxon>
        <taxon>Pseudomonadati</taxon>
        <taxon>Acidobacteriota</taxon>
        <taxon>Terriglobia</taxon>
        <taxon>Terriglobales</taxon>
        <taxon>Acidobacteriaceae</taxon>
        <taxon>Edaphobacter</taxon>
    </lineage>
</organism>
<comment type="caution">
    <text evidence="5">The sequence shown here is derived from an EMBL/GenBank/DDBJ whole genome shotgun (WGS) entry which is preliminary data.</text>
</comment>
<evidence type="ECO:0000256" key="3">
    <source>
        <dbReference type="SAM" id="MobiDB-lite"/>
    </source>
</evidence>
<feature type="compositionally biased region" description="Basic and acidic residues" evidence="3">
    <location>
        <begin position="214"/>
        <end position="226"/>
    </location>
</feature>
<sequence>MSTMPISDCEVRDPRVRRTRQLLQGALRDLMQKKSLEEISVQDITEAATVNRATFYDHYTDKFALLAAMVGGGFHKLLAERNVTFDGSCPSAAEAIILAACDYLVMAHSNSGGCNCNTFFEPLMEAAVVGAIRRVLLQGLSAKSARSGPSPELVATTASWAIYGAVKEWFYTPKHPPAAEAVGPILELVIPILEAGGSKSHPRPAAGASGKSVHFRDSRKDRAASN</sequence>
<dbReference type="InterPro" id="IPR009057">
    <property type="entry name" value="Homeodomain-like_sf"/>
</dbReference>
<name>A0A916RVD5_9BACT</name>
<gene>
    <name evidence="5" type="ORF">GCM10011507_24420</name>
</gene>
<dbReference type="PANTHER" id="PTHR43479">
    <property type="entry name" value="ACREF/ENVCD OPERON REPRESSOR-RELATED"/>
    <property type="match status" value="1"/>
</dbReference>
<dbReference type="SUPFAM" id="SSF46689">
    <property type="entry name" value="Homeodomain-like"/>
    <property type="match status" value="1"/>
</dbReference>
<dbReference type="EMBL" id="BMJB01000001">
    <property type="protein sequence ID" value="GGA71938.1"/>
    <property type="molecule type" value="Genomic_DNA"/>
</dbReference>
<dbReference type="Proteomes" id="UP000648801">
    <property type="component" value="Unassembled WGS sequence"/>
</dbReference>
<reference evidence="5" key="1">
    <citation type="journal article" date="2014" name="Int. J. Syst. Evol. Microbiol.">
        <title>Complete genome sequence of Corynebacterium casei LMG S-19264T (=DSM 44701T), isolated from a smear-ripened cheese.</title>
        <authorList>
            <consortium name="US DOE Joint Genome Institute (JGI-PGF)"/>
            <person name="Walter F."/>
            <person name="Albersmeier A."/>
            <person name="Kalinowski J."/>
            <person name="Ruckert C."/>
        </authorList>
    </citation>
    <scope>NUCLEOTIDE SEQUENCE</scope>
    <source>
        <strain evidence="5">CGMCC 1.15447</strain>
    </source>
</reference>
<dbReference type="PANTHER" id="PTHR43479:SF7">
    <property type="entry name" value="TETR-FAMILY TRANSCRIPTIONAL REGULATOR"/>
    <property type="match status" value="1"/>
</dbReference>
<dbReference type="InterPro" id="IPR050624">
    <property type="entry name" value="HTH-type_Tx_Regulator"/>
</dbReference>
<dbReference type="GO" id="GO:0003677">
    <property type="term" value="F:DNA binding"/>
    <property type="evidence" value="ECO:0007669"/>
    <property type="project" value="UniProtKB-UniRule"/>
</dbReference>
<dbReference type="Gene3D" id="1.10.357.10">
    <property type="entry name" value="Tetracycline Repressor, domain 2"/>
    <property type="match status" value="1"/>
</dbReference>
<dbReference type="AlphaFoldDB" id="A0A916RVD5"/>
<dbReference type="InterPro" id="IPR001647">
    <property type="entry name" value="HTH_TetR"/>
</dbReference>
<evidence type="ECO:0000256" key="2">
    <source>
        <dbReference type="PROSITE-ProRule" id="PRU00335"/>
    </source>
</evidence>
<keyword evidence="1 2" id="KW-0238">DNA-binding</keyword>
<dbReference type="PROSITE" id="PS50977">
    <property type="entry name" value="HTH_TETR_2"/>
    <property type="match status" value="1"/>
</dbReference>
<evidence type="ECO:0000313" key="6">
    <source>
        <dbReference type="Proteomes" id="UP000648801"/>
    </source>
</evidence>
<evidence type="ECO:0000313" key="5">
    <source>
        <dbReference type="EMBL" id="GGA71938.1"/>
    </source>
</evidence>
<evidence type="ECO:0000259" key="4">
    <source>
        <dbReference type="PROSITE" id="PS50977"/>
    </source>
</evidence>
<feature type="DNA-binding region" description="H-T-H motif" evidence="2">
    <location>
        <begin position="40"/>
        <end position="59"/>
    </location>
</feature>
<feature type="domain" description="HTH tetR-type" evidence="4">
    <location>
        <begin position="17"/>
        <end position="77"/>
    </location>
</feature>
<reference evidence="5" key="2">
    <citation type="submission" date="2020-09" db="EMBL/GenBank/DDBJ databases">
        <authorList>
            <person name="Sun Q."/>
            <person name="Zhou Y."/>
        </authorList>
    </citation>
    <scope>NUCLEOTIDE SEQUENCE</scope>
    <source>
        <strain evidence="5">CGMCC 1.15447</strain>
    </source>
</reference>
<dbReference type="Pfam" id="PF00440">
    <property type="entry name" value="TetR_N"/>
    <property type="match status" value="1"/>
</dbReference>